<dbReference type="CDD" id="cd03392">
    <property type="entry name" value="PAP2_like_2"/>
    <property type="match status" value="1"/>
</dbReference>
<organism evidence="4 5">
    <name type="scientific">Bacillus salipaludis</name>
    <dbReference type="NCBI Taxonomy" id="2547811"/>
    <lineage>
        <taxon>Bacteria</taxon>
        <taxon>Bacillati</taxon>
        <taxon>Bacillota</taxon>
        <taxon>Bacilli</taxon>
        <taxon>Bacillales</taxon>
        <taxon>Bacillaceae</taxon>
        <taxon>Bacillus</taxon>
    </lineage>
</organism>
<protein>
    <submittedName>
        <fullName evidence="4">Phosphatase PAP2 family protein</fullName>
    </submittedName>
</protein>
<feature type="domain" description="Phosphatidic acid phosphatase type 2/haloperoxidase" evidence="2">
    <location>
        <begin position="89"/>
        <end position="201"/>
    </location>
</feature>
<comment type="caution">
    <text evidence="4">The sequence shown here is derived from an EMBL/GenBank/DDBJ whole genome shotgun (WGS) entry which is preliminary data.</text>
</comment>
<dbReference type="RefSeq" id="WP_133333538.1">
    <property type="nucleotide sequence ID" value="NZ_JAVGVR010000001.1"/>
</dbReference>
<proteinExistence type="predicted"/>
<dbReference type="Pfam" id="PF01569">
    <property type="entry name" value="PAP2"/>
    <property type="match status" value="1"/>
</dbReference>
<keyword evidence="6" id="KW-1185">Reference proteome</keyword>
<keyword evidence="1" id="KW-1133">Transmembrane helix</keyword>
<dbReference type="AlphaFoldDB" id="A0A4R5VVN5"/>
<dbReference type="Proteomes" id="UP001178888">
    <property type="component" value="Unassembled WGS sequence"/>
</dbReference>
<dbReference type="SUPFAM" id="SSF48317">
    <property type="entry name" value="Acid phosphatase/Vanadium-dependent haloperoxidase"/>
    <property type="match status" value="1"/>
</dbReference>
<name>A0A4R5VVN5_9BACI</name>
<dbReference type="InterPro" id="IPR000326">
    <property type="entry name" value="PAP2/HPO"/>
</dbReference>
<dbReference type="Gene3D" id="1.20.144.10">
    <property type="entry name" value="Phosphatidic acid phosphatase type 2/haloperoxidase"/>
    <property type="match status" value="2"/>
</dbReference>
<accession>A0A4R5VVN5</accession>
<dbReference type="PANTHER" id="PTHR14969">
    <property type="entry name" value="SPHINGOSINE-1-PHOSPHATE PHOSPHOHYDROLASE"/>
    <property type="match status" value="1"/>
</dbReference>
<evidence type="ECO:0000256" key="1">
    <source>
        <dbReference type="SAM" id="Phobius"/>
    </source>
</evidence>
<gene>
    <name evidence="4" type="ORF">E2K98_07020</name>
    <name evidence="3" type="ORF">RCG21_13560</name>
</gene>
<dbReference type="Proteomes" id="UP000295132">
    <property type="component" value="Unassembled WGS sequence"/>
</dbReference>
<evidence type="ECO:0000313" key="4">
    <source>
        <dbReference type="EMBL" id="TDK63196.1"/>
    </source>
</evidence>
<feature type="transmembrane region" description="Helical" evidence="1">
    <location>
        <begin position="186"/>
        <end position="207"/>
    </location>
</feature>
<keyword evidence="1" id="KW-0472">Membrane</keyword>
<reference evidence="4 5" key="1">
    <citation type="submission" date="2019-03" db="EMBL/GenBank/DDBJ databases">
        <title>Bacillus niacini sp. nov. a Nicotinate-Metabolizing Mesophile Isolated from Soil.</title>
        <authorList>
            <person name="Zhang G."/>
        </authorList>
    </citation>
    <scope>NUCLEOTIDE SEQUENCE [LARGE SCALE GENOMIC DNA]</scope>
    <source>
        <strain evidence="4 5">WN066</strain>
    </source>
</reference>
<dbReference type="SMART" id="SM00014">
    <property type="entry name" value="acidPPc"/>
    <property type="match status" value="1"/>
</dbReference>
<feature type="transmembrane region" description="Helical" evidence="1">
    <location>
        <begin position="58"/>
        <end position="80"/>
    </location>
</feature>
<dbReference type="PANTHER" id="PTHR14969:SF13">
    <property type="entry name" value="AT30094P"/>
    <property type="match status" value="1"/>
</dbReference>
<feature type="transmembrane region" description="Helical" evidence="1">
    <location>
        <begin position="159"/>
        <end position="180"/>
    </location>
</feature>
<sequence length="220" mass="24873">MNIKKYLFIAFIISLVSVIGFGMISILISDEKIGHFDSTVISAVQGLETPGLTKVMKLFTFIGSTQVVIILSLALLIFLYKVLHHRLELILFVSVIAGAGILNGVLKHFFQRARPNLHRLIEISGYSFPSGHAMSAFAFYGVIAFLLWRHISTRIGRTILIIVSCFMILAIGISRIYLGVHYPSDIIGGYFASIFWLTAAIWVFQFYKEKRYNRKQGYNE</sequence>
<dbReference type="EMBL" id="JAVGVR010000001">
    <property type="protein sequence ID" value="MDQ6597373.1"/>
    <property type="molecule type" value="Genomic_DNA"/>
</dbReference>
<keyword evidence="1" id="KW-0812">Transmembrane</keyword>
<feature type="transmembrane region" description="Helical" evidence="1">
    <location>
        <begin position="87"/>
        <end position="106"/>
    </location>
</feature>
<feature type="transmembrane region" description="Helical" evidence="1">
    <location>
        <begin position="126"/>
        <end position="147"/>
    </location>
</feature>
<reference evidence="3" key="2">
    <citation type="submission" date="2023-08" db="EMBL/GenBank/DDBJ databases">
        <title>Nitrogen cycling bacteria in agricultural field soils.</title>
        <authorList>
            <person name="Jang J."/>
        </authorList>
    </citation>
    <scope>NUCLEOTIDE SEQUENCE</scope>
    <source>
        <strain evidence="3">PS3-36</strain>
    </source>
</reference>
<evidence type="ECO:0000313" key="6">
    <source>
        <dbReference type="Proteomes" id="UP001178888"/>
    </source>
</evidence>
<evidence type="ECO:0000313" key="5">
    <source>
        <dbReference type="Proteomes" id="UP000295132"/>
    </source>
</evidence>
<evidence type="ECO:0000313" key="3">
    <source>
        <dbReference type="EMBL" id="MDQ6597373.1"/>
    </source>
</evidence>
<dbReference type="InterPro" id="IPR036938">
    <property type="entry name" value="PAP2/HPO_sf"/>
</dbReference>
<evidence type="ECO:0000259" key="2">
    <source>
        <dbReference type="SMART" id="SM00014"/>
    </source>
</evidence>
<dbReference type="EMBL" id="SMYO01000003">
    <property type="protein sequence ID" value="TDK63196.1"/>
    <property type="molecule type" value="Genomic_DNA"/>
</dbReference>
<feature type="transmembrane region" description="Helical" evidence="1">
    <location>
        <begin position="7"/>
        <end position="28"/>
    </location>
</feature>